<sequence>MDLVDLSHTLDENISIYPGDPQYSCCPALTVQKDGWNVQSISIGSHSGTHIDAPYHILEDGQTIDQVPLSRFIGPCIVIDATGKGPRERITWDVIRSYEAKMRQGAREGAIVLLRTDWSKEWGTPKYYDHPFLDSQAAQRILETGIRVIGIDTLSPDETHVHSTVEGDVGVHRAILGADGLIAENLTNLAAIQEGDWSVNLVPLKLGHCDGSPIRAFASRNITCA</sequence>
<organism evidence="2 3">
    <name type="scientific">Cerrena zonata</name>
    <dbReference type="NCBI Taxonomy" id="2478898"/>
    <lineage>
        <taxon>Eukaryota</taxon>
        <taxon>Fungi</taxon>
        <taxon>Dikarya</taxon>
        <taxon>Basidiomycota</taxon>
        <taxon>Agaricomycotina</taxon>
        <taxon>Agaricomycetes</taxon>
        <taxon>Polyporales</taxon>
        <taxon>Cerrenaceae</taxon>
        <taxon>Cerrena</taxon>
    </lineage>
</organism>
<name>A0AAW0GM82_9APHY</name>
<evidence type="ECO:0008006" key="4">
    <source>
        <dbReference type="Google" id="ProtNLM"/>
    </source>
</evidence>
<evidence type="ECO:0000256" key="1">
    <source>
        <dbReference type="ARBA" id="ARBA00007865"/>
    </source>
</evidence>
<dbReference type="EMBL" id="JASBNA010000005">
    <property type="protein sequence ID" value="KAK7691308.1"/>
    <property type="molecule type" value="Genomic_DNA"/>
</dbReference>
<dbReference type="GO" id="GO:0019441">
    <property type="term" value="P:L-tryptophan catabolic process to kynurenine"/>
    <property type="evidence" value="ECO:0007669"/>
    <property type="project" value="InterPro"/>
</dbReference>
<dbReference type="Pfam" id="PF04199">
    <property type="entry name" value="Cyclase"/>
    <property type="match status" value="1"/>
</dbReference>
<dbReference type="Proteomes" id="UP001385951">
    <property type="component" value="Unassembled WGS sequence"/>
</dbReference>
<evidence type="ECO:0000313" key="2">
    <source>
        <dbReference type="EMBL" id="KAK7691308.1"/>
    </source>
</evidence>
<accession>A0AAW0GM82</accession>
<reference evidence="2 3" key="1">
    <citation type="submission" date="2022-09" db="EMBL/GenBank/DDBJ databases">
        <authorList>
            <person name="Palmer J.M."/>
        </authorList>
    </citation>
    <scope>NUCLEOTIDE SEQUENCE [LARGE SCALE GENOMIC DNA]</scope>
    <source>
        <strain evidence="2 3">DSM 7382</strain>
    </source>
</reference>
<gene>
    <name evidence="2" type="ORF">QCA50_004702</name>
</gene>
<dbReference type="PANTHER" id="PTHR31118">
    <property type="entry name" value="CYCLASE-LIKE PROTEIN 2"/>
    <property type="match status" value="1"/>
</dbReference>
<comment type="similarity">
    <text evidence="1">Belongs to the Cyclase 1 superfamily.</text>
</comment>
<dbReference type="SUPFAM" id="SSF102198">
    <property type="entry name" value="Putative cyclase"/>
    <property type="match status" value="1"/>
</dbReference>
<evidence type="ECO:0000313" key="3">
    <source>
        <dbReference type="Proteomes" id="UP001385951"/>
    </source>
</evidence>
<protein>
    <recommendedName>
        <fullName evidence="4">Cyclase</fullName>
    </recommendedName>
</protein>
<dbReference type="Gene3D" id="3.50.30.50">
    <property type="entry name" value="Putative cyclase"/>
    <property type="match status" value="1"/>
</dbReference>
<dbReference type="InterPro" id="IPR007325">
    <property type="entry name" value="KFase/CYL"/>
</dbReference>
<comment type="caution">
    <text evidence="2">The sequence shown here is derived from an EMBL/GenBank/DDBJ whole genome shotgun (WGS) entry which is preliminary data.</text>
</comment>
<keyword evidence="3" id="KW-1185">Reference proteome</keyword>
<dbReference type="InterPro" id="IPR037175">
    <property type="entry name" value="KFase_sf"/>
</dbReference>
<dbReference type="PANTHER" id="PTHR31118:SF12">
    <property type="entry name" value="CYCLASE-LIKE PROTEIN 2"/>
    <property type="match status" value="1"/>
</dbReference>
<dbReference type="GO" id="GO:0004061">
    <property type="term" value="F:arylformamidase activity"/>
    <property type="evidence" value="ECO:0007669"/>
    <property type="project" value="InterPro"/>
</dbReference>
<dbReference type="AlphaFoldDB" id="A0AAW0GM82"/>
<proteinExistence type="inferred from homology"/>